<dbReference type="Gene3D" id="3.40.630.30">
    <property type="match status" value="1"/>
</dbReference>
<protein>
    <submittedName>
        <fullName evidence="4">GNAT family N-acetyltransferase</fullName>
    </submittedName>
</protein>
<dbReference type="PANTHER" id="PTHR43877:SF2">
    <property type="entry name" value="AMINOALKYLPHOSPHONATE N-ACETYLTRANSFERASE-RELATED"/>
    <property type="match status" value="1"/>
</dbReference>
<reference evidence="4 5" key="1">
    <citation type="journal article" date="2015" name="Int. J. Syst. Evol. Microbiol.">
        <title>Flavisolibacter ginsenosidimutans sp. nov., with ginsenoside-converting activity isolated from soil used for cultivating ginseng.</title>
        <authorList>
            <person name="Zhao Y."/>
            <person name="Liu Q."/>
            <person name="Kang M.S."/>
            <person name="Jin F."/>
            <person name="Yu H."/>
            <person name="Im W.T."/>
        </authorList>
    </citation>
    <scope>NUCLEOTIDE SEQUENCE [LARGE SCALE GENOMIC DNA]</scope>
    <source>
        <strain evidence="4 5">Gsoil 636</strain>
    </source>
</reference>
<dbReference type="OrthoDB" id="7205533at2"/>
<gene>
    <name evidence="4" type="ORF">FSB75_15300</name>
</gene>
<dbReference type="GO" id="GO:0016747">
    <property type="term" value="F:acyltransferase activity, transferring groups other than amino-acyl groups"/>
    <property type="evidence" value="ECO:0007669"/>
    <property type="project" value="InterPro"/>
</dbReference>
<keyword evidence="5" id="KW-1185">Reference proteome</keyword>
<dbReference type="InterPro" id="IPR000182">
    <property type="entry name" value="GNAT_dom"/>
</dbReference>
<dbReference type="SUPFAM" id="SSF55729">
    <property type="entry name" value="Acyl-CoA N-acyltransferases (Nat)"/>
    <property type="match status" value="1"/>
</dbReference>
<keyword evidence="1 4" id="KW-0808">Transferase</keyword>
<evidence type="ECO:0000313" key="5">
    <source>
        <dbReference type="Proteomes" id="UP000321204"/>
    </source>
</evidence>
<dbReference type="AlphaFoldDB" id="A0A5B8UKK1"/>
<dbReference type="PANTHER" id="PTHR43877">
    <property type="entry name" value="AMINOALKYLPHOSPHONATE N-ACETYLTRANSFERASE-RELATED-RELATED"/>
    <property type="match status" value="1"/>
</dbReference>
<dbReference type="InterPro" id="IPR016181">
    <property type="entry name" value="Acyl_CoA_acyltransferase"/>
</dbReference>
<dbReference type="InterPro" id="IPR050832">
    <property type="entry name" value="Bact_Acetyltransf"/>
</dbReference>
<evidence type="ECO:0000256" key="1">
    <source>
        <dbReference type="ARBA" id="ARBA00022679"/>
    </source>
</evidence>
<dbReference type="EMBL" id="CP042433">
    <property type="protein sequence ID" value="QEC57204.1"/>
    <property type="molecule type" value="Genomic_DNA"/>
</dbReference>
<accession>A0A5B8UKK1</accession>
<dbReference type="RefSeq" id="WP_146789277.1">
    <property type="nucleotide sequence ID" value="NZ_BAABIO010000003.1"/>
</dbReference>
<dbReference type="Proteomes" id="UP000321204">
    <property type="component" value="Chromosome"/>
</dbReference>
<proteinExistence type="predicted"/>
<keyword evidence="2" id="KW-0012">Acyltransferase</keyword>
<sequence length="172" mass="19854">MNVTLRTATKEDAELIADISRQTFYDTFAADNSEEDMQKFLSEQFTRGRLMLEVGAAENSFLLAYCEDKLAGYAKLRDARVPVALKNVPSLEIARLYVLQEFLGKGIGALLMRACLETAREKQKTVAWLGVWEKNKRAIHFYSRWGFQKFGEWDFLLGNDLQRDWLMKKELA</sequence>
<dbReference type="CDD" id="cd04301">
    <property type="entry name" value="NAT_SF"/>
    <property type="match status" value="1"/>
</dbReference>
<name>A0A5B8UKK1_9BACT</name>
<organism evidence="4 5">
    <name type="scientific">Flavisolibacter ginsenosidimutans</name>
    <dbReference type="NCBI Taxonomy" id="661481"/>
    <lineage>
        <taxon>Bacteria</taxon>
        <taxon>Pseudomonadati</taxon>
        <taxon>Bacteroidota</taxon>
        <taxon>Chitinophagia</taxon>
        <taxon>Chitinophagales</taxon>
        <taxon>Chitinophagaceae</taxon>
        <taxon>Flavisolibacter</taxon>
    </lineage>
</organism>
<evidence type="ECO:0000256" key="2">
    <source>
        <dbReference type="ARBA" id="ARBA00023315"/>
    </source>
</evidence>
<evidence type="ECO:0000259" key="3">
    <source>
        <dbReference type="PROSITE" id="PS51186"/>
    </source>
</evidence>
<dbReference type="KEGG" id="fgg:FSB75_15300"/>
<dbReference type="Pfam" id="PF00583">
    <property type="entry name" value="Acetyltransf_1"/>
    <property type="match status" value="1"/>
</dbReference>
<dbReference type="PROSITE" id="PS51186">
    <property type="entry name" value="GNAT"/>
    <property type="match status" value="1"/>
</dbReference>
<feature type="domain" description="N-acetyltransferase" evidence="3">
    <location>
        <begin position="3"/>
        <end position="172"/>
    </location>
</feature>
<evidence type="ECO:0000313" key="4">
    <source>
        <dbReference type="EMBL" id="QEC57204.1"/>
    </source>
</evidence>